<proteinExistence type="predicted"/>
<dbReference type="Proteomes" id="UP000054565">
    <property type="component" value="Unassembled WGS sequence"/>
</dbReference>
<reference evidence="2" key="1">
    <citation type="journal article" date="2010" name="Genome Res.">
        <title>Population genomic sequencing of Coccidioides fungi reveals recent hybridization and transposon control.</title>
        <authorList>
            <person name="Neafsey D.E."/>
            <person name="Barker B.M."/>
            <person name="Sharpton T.J."/>
            <person name="Stajich J.E."/>
            <person name="Park D.J."/>
            <person name="Whiston E."/>
            <person name="Hung C.-Y."/>
            <person name="McMahan C."/>
            <person name="White J."/>
            <person name="Sykes S."/>
            <person name="Heiman D."/>
            <person name="Young S."/>
            <person name="Zeng Q."/>
            <person name="Abouelleil A."/>
            <person name="Aftuck L."/>
            <person name="Bessette D."/>
            <person name="Brown A."/>
            <person name="FitzGerald M."/>
            <person name="Lui A."/>
            <person name="Macdonald J.P."/>
            <person name="Priest M."/>
            <person name="Orbach M.J."/>
            <person name="Galgiani J.N."/>
            <person name="Kirkland T.N."/>
            <person name="Cole G.T."/>
            <person name="Birren B.W."/>
            <person name="Henn M.R."/>
            <person name="Taylor J.W."/>
            <person name="Rounsley S.D."/>
        </authorList>
    </citation>
    <scope>NUCLEOTIDE SEQUENCE [LARGE SCALE GENOMIC DNA]</scope>
    <source>
        <strain evidence="2">RMSCC 2394</strain>
    </source>
</reference>
<organism evidence="1 2">
    <name type="scientific">Coccidioides immitis RMSCC 2394</name>
    <dbReference type="NCBI Taxonomy" id="404692"/>
    <lineage>
        <taxon>Eukaryota</taxon>
        <taxon>Fungi</taxon>
        <taxon>Dikarya</taxon>
        <taxon>Ascomycota</taxon>
        <taxon>Pezizomycotina</taxon>
        <taxon>Eurotiomycetes</taxon>
        <taxon>Eurotiomycetidae</taxon>
        <taxon>Onygenales</taxon>
        <taxon>Onygenaceae</taxon>
        <taxon>Coccidioides</taxon>
    </lineage>
</organism>
<sequence>MMVVVVVVCDAAFTVLITVHSGRCIKEVCQDGGPRKVGVLGHGWIPGVGGWGWAVATLGLGLGHTHLSRRAYFTRWAGDVNKALVRSTNKQVSAERHLEQYGVEEAGWSKKENGEEGKKQ</sequence>
<dbReference type="AlphaFoldDB" id="A0A0J6YS16"/>
<evidence type="ECO:0000313" key="2">
    <source>
        <dbReference type="Proteomes" id="UP000054565"/>
    </source>
</evidence>
<name>A0A0J6YS16_COCIT</name>
<protein>
    <submittedName>
        <fullName evidence="1">Uncharacterized protein</fullName>
    </submittedName>
</protein>
<dbReference type="EMBL" id="DS028100">
    <property type="protein sequence ID" value="KMP10064.1"/>
    <property type="molecule type" value="Genomic_DNA"/>
</dbReference>
<evidence type="ECO:0000313" key="1">
    <source>
        <dbReference type="EMBL" id="KMP10064.1"/>
    </source>
</evidence>
<gene>
    <name evidence="1" type="ORF">CIRG_09296</name>
</gene>
<accession>A0A0J6YS16</accession>